<accession>A0A7S7NUF1</accession>
<evidence type="ECO:0000313" key="1">
    <source>
        <dbReference type="EMBL" id="QOY89929.1"/>
    </source>
</evidence>
<organism evidence="1 2">
    <name type="scientific">Paludibaculum fermentans</name>
    <dbReference type="NCBI Taxonomy" id="1473598"/>
    <lineage>
        <taxon>Bacteria</taxon>
        <taxon>Pseudomonadati</taxon>
        <taxon>Acidobacteriota</taxon>
        <taxon>Terriglobia</taxon>
        <taxon>Bryobacterales</taxon>
        <taxon>Bryobacteraceae</taxon>
        <taxon>Paludibaculum</taxon>
    </lineage>
</organism>
<evidence type="ECO:0008006" key="3">
    <source>
        <dbReference type="Google" id="ProtNLM"/>
    </source>
</evidence>
<dbReference type="KEGG" id="pfer:IRI77_08230"/>
<sequence>MFSRRLLLWAVVVIGLGGGAGLFLWKRLKPAAVSEPAAVRVAFLPFENQTGDAALDWPERLIPLAASRQFATVPNVSPMPANSANDAVSLGATHLVYGYFTRSAAGPVVRAFVEDARSREVVAQKDLPAGQTRWVDLIPGITAVVVSQVAAGAKAGVLDLHNDEAARSMAAAMSATSAQDAVAGYEKAVASDSSCGWCWEGLVERLSKNGDVDGVLKAVAGSRTTGKGMSSLSRARLDLAQAVLTRSLTERADALERIAQAMPGDQASLLQLSQVYVALRQFEKAESAAHRAVQAAPLRPELWNNHAYTLAYLGKFKEAQAAIEQYGRLDTVTANPQDSLGEIALMSGQFAEAAKAFQASYEKDKQYNNGAALEKSALAHWMNGDKQAAKATLERFFDDRAKQNDAWLELSKARWEYLFGQTVQARNRMKAFAAQKGHPVAPFAAAVLALHALADGDAAGAEEAARTARATASTPAQRVYAAVATLALDPDSKLVQISDEGLKTEARALGLTARGAWKPAAEAWQGLLAKQTGGTETPYRELLALCLAQSGQAAQAAPLVSGRWPILTQEQQLLYDFLIYPNLFYTRAEVSLAAKKQVEAQRDYDLFLQYAGDRNDRFGQIARARSAARL</sequence>
<dbReference type="Proteomes" id="UP000593892">
    <property type="component" value="Chromosome"/>
</dbReference>
<dbReference type="RefSeq" id="WP_194451592.1">
    <property type="nucleotide sequence ID" value="NZ_CP063849.1"/>
</dbReference>
<dbReference type="AlphaFoldDB" id="A0A7S7NUF1"/>
<reference evidence="1 2" key="1">
    <citation type="submission" date="2020-10" db="EMBL/GenBank/DDBJ databases">
        <title>Complete genome sequence of Paludibaculum fermentans P105T, a facultatively anaerobic acidobacterium capable of dissimilatory Fe(III) reduction.</title>
        <authorList>
            <person name="Dedysh S.N."/>
            <person name="Beletsky A.V."/>
            <person name="Kulichevskaya I.S."/>
            <person name="Mardanov A.V."/>
            <person name="Ravin N.V."/>
        </authorList>
    </citation>
    <scope>NUCLEOTIDE SEQUENCE [LARGE SCALE GENOMIC DNA]</scope>
    <source>
        <strain evidence="1 2">P105</strain>
    </source>
</reference>
<proteinExistence type="predicted"/>
<dbReference type="Gene3D" id="1.25.40.10">
    <property type="entry name" value="Tetratricopeptide repeat domain"/>
    <property type="match status" value="1"/>
</dbReference>
<dbReference type="SUPFAM" id="SSF48452">
    <property type="entry name" value="TPR-like"/>
    <property type="match status" value="1"/>
</dbReference>
<evidence type="ECO:0000313" key="2">
    <source>
        <dbReference type="Proteomes" id="UP000593892"/>
    </source>
</evidence>
<keyword evidence="2" id="KW-1185">Reference proteome</keyword>
<dbReference type="EMBL" id="CP063849">
    <property type="protein sequence ID" value="QOY89929.1"/>
    <property type="molecule type" value="Genomic_DNA"/>
</dbReference>
<protein>
    <recommendedName>
        <fullName evidence="3">Tetratricopeptide repeat protein</fullName>
    </recommendedName>
</protein>
<name>A0A7S7NUF1_PALFE</name>
<dbReference type="InterPro" id="IPR011990">
    <property type="entry name" value="TPR-like_helical_dom_sf"/>
</dbReference>
<gene>
    <name evidence="1" type="ORF">IRI77_08230</name>
</gene>